<comment type="caution">
    <text evidence="1">The sequence shown here is derived from an EMBL/GenBank/DDBJ whole genome shotgun (WGS) entry which is preliminary data.</text>
</comment>
<protein>
    <submittedName>
        <fullName evidence="1">Uncharacterized protein</fullName>
    </submittedName>
</protein>
<dbReference type="Pfam" id="PF13306">
    <property type="entry name" value="LRR_5"/>
    <property type="match status" value="1"/>
</dbReference>
<dbReference type="PANTHER" id="PTHR32046:SF11">
    <property type="entry name" value="IMMUNE-ASSOCIATED NUCLEOTIDE-BINDING PROTEIN 10-LIKE"/>
    <property type="match status" value="1"/>
</dbReference>
<sequence>MKEFLEEEKQKQMLIEIQQKYNEDISTFEDKCKIGENDLYICSLIRSDSIEKFVSYVNRTNLSLSTKIKPSIYETNLFLIDKEPTLIEYAAFFGSIQIIQYLKYNKVPLTFSLWFYAIHSNSPDLIHFLEENEVKPEKNTQKIYQGLNFDLNYESIDDVLIESIKCHHNSISNYIKDNLYERVQTEDYFYDNFSDIILNSMNFFFFPSETESKNKERFDLFQLRFLLTQITIPSSMTSIGFAAYYGYLLLSQISFDFSSSVVSIGNLAFYGCSSLTQISIPSSVTSIGDYAFCRCSSLMQITIPFSITSIGIAAFYDCSSLTQVSFEIPSSLISIGNYAFSGCTSLTKISIPSTVTSFGNYIFYGCSSLKHKMNYIDIAKRLIGNVSDEGKIEDGMSNQLFSSFNDSNIWSPFDIDCAMPESSFYIAKLNSNLSPINVDAIDDNIYLIIRHTKDDITKYLEYLKFEYNSYMKMEKQMNEIIAPIGYTQNISQQGFLFAFLTSTNITLSKVIDSIKDIPLEKKFKYAINLINVVNESLSKESLSGFHISLKTILINLQKDEAFLGFIGFIGGIENLKLCPTANKFIYNKKFSPSELKIGIKPKIRAPNSFSDVYGLAKVIQFMIGDCLKIHSYRRIMTSALQKNPNDRISLNDFKSKMIDIQIEVSTLKDKMHTPLFMPQYRLVDIIKEQCITIKTEEGCPQIYKLPSNITYIDPSRKLRKITVGHQINSFKEEVTILIVGVCGSGKTTFLNGVADYLYGVKWEDDFRFKVVSSEDNDEINDPSKNQTTSVTAYTFYWQPGFPISYTVTLIDTPGFGNIRGIEADMNYINQIKSFFTDKSCC</sequence>
<accession>A0ABR2HPC0</accession>
<evidence type="ECO:0000313" key="1">
    <source>
        <dbReference type="EMBL" id="KAK8850248.1"/>
    </source>
</evidence>
<dbReference type="Gene3D" id="3.80.10.10">
    <property type="entry name" value="Ribonuclease Inhibitor"/>
    <property type="match status" value="1"/>
</dbReference>
<gene>
    <name evidence="1" type="ORF">M9Y10_018374</name>
</gene>
<evidence type="ECO:0000313" key="2">
    <source>
        <dbReference type="Proteomes" id="UP001470230"/>
    </source>
</evidence>
<dbReference type="EMBL" id="JAPFFF010000024">
    <property type="protein sequence ID" value="KAK8850248.1"/>
    <property type="molecule type" value="Genomic_DNA"/>
</dbReference>
<name>A0ABR2HPC0_9EUKA</name>
<proteinExistence type="predicted"/>
<dbReference type="InterPro" id="IPR026906">
    <property type="entry name" value="LRR_5"/>
</dbReference>
<dbReference type="Proteomes" id="UP001470230">
    <property type="component" value="Unassembled WGS sequence"/>
</dbReference>
<organism evidence="1 2">
    <name type="scientific">Tritrichomonas musculus</name>
    <dbReference type="NCBI Taxonomy" id="1915356"/>
    <lineage>
        <taxon>Eukaryota</taxon>
        <taxon>Metamonada</taxon>
        <taxon>Parabasalia</taxon>
        <taxon>Tritrichomonadida</taxon>
        <taxon>Tritrichomonadidae</taxon>
        <taxon>Tritrichomonas</taxon>
    </lineage>
</organism>
<dbReference type="SUPFAM" id="SSF52058">
    <property type="entry name" value="L domain-like"/>
    <property type="match status" value="1"/>
</dbReference>
<reference evidence="1 2" key="1">
    <citation type="submission" date="2024-04" db="EMBL/GenBank/DDBJ databases">
        <title>Tritrichomonas musculus Genome.</title>
        <authorList>
            <person name="Alves-Ferreira E."/>
            <person name="Grigg M."/>
            <person name="Lorenzi H."/>
            <person name="Galac M."/>
        </authorList>
    </citation>
    <scope>NUCLEOTIDE SEQUENCE [LARGE SCALE GENOMIC DNA]</scope>
    <source>
        <strain evidence="1 2">EAF2021</strain>
    </source>
</reference>
<dbReference type="SUPFAM" id="SSF52540">
    <property type="entry name" value="P-loop containing nucleoside triphosphate hydrolases"/>
    <property type="match status" value="1"/>
</dbReference>
<dbReference type="PANTHER" id="PTHR32046">
    <property type="entry name" value="G DOMAIN-CONTAINING PROTEIN"/>
    <property type="match status" value="1"/>
</dbReference>
<dbReference type="Gene3D" id="3.40.50.12480">
    <property type="match status" value="2"/>
</dbReference>
<dbReference type="Gene3D" id="3.40.50.300">
    <property type="entry name" value="P-loop containing nucleotide triphosphate hydrolases"/>
    <property type="match status" value="1"/>
</dbReference>
<dbReference type="InterPro" id="IPR032675">
    <property type="entry name" value="LRR_dom_sf"/>
</dbReference>
<dbReference type="InterPro" id="IPR027417">
    <property type="entry name" value="P-loop_NTPase"/>
</dbReference>
<keyword evidence="2" id="KW-1185">Reference proteome</keyword>